<comment type="caution">
    <text evidence="2">The sequence shown here is derived from an EMBL/GenBank/DDBJ whole genome shotgun (WGS) entry which is preliminary data.</text>
</comment>
<keyword evidence="3" id="KW-1185">Reference proteome</keyword>
<protein>
    <recommendedName>
        <fullName evidence="1">NADP-dependent oxidoreductase domain-containing protein</fullName>
    </recommendedName>
</protein>
<proteinExistence type="predicted"/>
<dbReference type="AlphaFoldDB" id="A0A0F5JSW4"/>
<dbReference type="Pfam" id="PF00248">
    <property type="entry name" value="Aldo_ket_red"/>
    <property type="match status" value="1"/>
</dbReference>
<name>A0A0F5JSW4_9BURK</name>
<dbReference type="PROSITE" id="PS00798">
    <property type="entry name" value="ALDOKETO_REDUCTASE_1"/>
    <property type="match status" value="1"/>
</dbReference>
<evidence type="ECO:0000259" key="1">
    <source>
        <dbReference type="Pfam" id="PF00248"/>
    </source>
</evidence>
<dbReference type="InterPro" id="IPR023210">
    <property type="entry name" value="NADP_OxRdtase_dom"/>
</dbReference>
<feature type="non-terminal residue" evidence="2">
    <location>
        <position position="156"/>
    </location>
</feature>
<organism evidence="2 3">
    <name type="scientific">Robbsia andropogonis</name>
    <dbReference type="NCBI Taxonomy" id="28092"/>
    <lineage>
        <taxon>Bacteria</taxon>
        <taxon>Pseudomonadati</taxon>
        <taxon>Pseudomonadota</taxon>
        <taxon>Betaproteobacteria</taxon>
        <taxon>Burkholderiales</taxon>
        <taxon>Burkholderiaceae</taxon>
        <taxon>Robbsia</taxon>
    </lineage>
</organism>
<feature type="domain" description="NADP-dependent oxidoreductase" evidence="1">
    <location>
        <begin position="13"/>
        <end position="155"/>
    </location>
</feature>
<sequence>MDMGVPLMMDLVGLGTYKLNDTKGLRVISEALDIGYRHIDTAAMYGNEEVVGRALAESSVPREEIYVTTKVWPSNFSKRDFIRSAELSLRKLGTEYLDVLLLHWPNPGVPLEETLEALSTLIESGKVHAGGVSNFDAIQMRRAEEICGDDVCVNQV</sequence>
<dbReference type="InterPro" id="IPR020471">
    <property type="entry name" value="AKR"/>
</dbReference>
<dbReference type="Proteomes" id="UP000033618">
    <property type="component" value="Unassembled WGS sequence"/>
</dbReference>
<dbReference type="GO" id="GO:0016491">
    <property type="term" value="F:oxidoreductase activity"/>
    <property type="evidence" value="ECO:0007669"/>
    <property type="project" value="InterPro"/>
</dbReference>
<gene>
    <name evidence="2" type="ORF">WM40_27385</name>
</gene>
<evidence type="ECO:0000313" key="3">
    <source>
        <dbReference type="Proteomes" id="UP000033618"/>
    </source>
</evidence>
<dbReference type="PANTHER" id="PTHR43638:SF3">
    <property type="entry name" value="ALDEHYDE REDUCTASE"/>
    <property type="match status" value="1"/>
</dbReference>
<dbReference type="EMBL" id="LAQU01000249">
    <property type="protein sequence ID" value="KKB60749.1"/>
    <property type="molecule type" value="Genomic_DNA"/>
</dbReference>
<dbReference type="InterPro" id="IPR036812">
    <property type="entry name" value="NAD(P)_OxRdtase_dom_sf"/>
</dbReference>
<dbReference type="InterPro" id="IPR018170">
    <property type="entry name" value="Aldo/ket_reductase_CS"/>
</dbReference>
<dbReference type="Gene3D" id="3.20.20.100">
    <property type="entry name" value="NADP-dependent oxidoreductase domain"/>
    <property type="match status" value="1"/>
</dbReference>
<dbReference type="SUPFAM" id="SSF51430">
    <property type="entry name" value="NAD(P)-linked oxidoreductase"/>
    <property type="match status" value="1"/>
</dbReference>
<reference evidence="2 3" key="1">
    <citation type="submission" date="2015-03" db="EMBL/GenBank/DDBJ databases">
        <title>Draft Genome Sequence of Burkholderia andropogonis type strain ICMP2807, isolated from Sorghum bicolor.</title>
        <authorList>
            <person name="Lopes-Santos L."/>
            <person name="Castro D.B."/>
            <person name="Ottoboni L.M."/>
            <person name="Park D."/>
            <person name="Weirc B.S."/>
            <person name="Destefano S.A."/>
        </authorList>
    </citation>
    <scope>NUCLEOTIDE SEQUENCE [LARGE SCALE GENOMIC DNA]</scope>
    <source>
        <strain evidence="2 3">ICMP2807</strain>
    </source>
</reference>
<dbReference type="PANTHER" id="PTHR43638">
    <property type="entry name" value="OXIDOREDUCTASE, ALDO/KETO REDUCTASE FAMILY PROTEIN"/>
    <property type="match status" value="1"/>
</dbReference>
<accession>A0A0F5JSW4</accession>
<dbReference type="STRING" id="28092.WM40_27385"/>
<dbReference type="PRINTS" id="PR00069">
    <property type="entry name" value="ALDKETRDTASE"/>
</dbReference>
<evidence type="ECO:0000313" key="2">
    <source>
        <dbReference type="EMBL" id="KKB60749.1"/>
    </source>
</evidence>